<evidence type="ECO:0000313" key="1">
    <source>
        <dbReference type="EMBL" id="PAW54202.1"/>
    </source>
</evidence>
<gene>
    <name evidence="1" type="ORF">CKQ80_02525</name>
</gene>
<reference evidence="1 2" key="1">
    <citation type="submission" date="2017-08" db="EMBL/GenBank/DDBJ databases">
        <title>Draft Genome Sequence of Pseudomonas moraviensis TYU6, isolated from Taxus cuspidata by using PacBio Single-Molecule Real-Time Technology.</title>
        <authorList>
            <person name="Baek K.-H."/>
            <person name="Mishra A.K."/>
        </authorList>
    </citation>
    <scope>NUCLEOTIDE SEQUENCE [LARGE SCALE GENOMIC DNA]</scope>
    <source>
        <strain evidence="1 2">TYU6</strain>
    </source>
</reference>
<comment type="caution">
    <text evidence="1">The sequence shown here is derived from an EMBL/GenBank/DDBJ whole genome shotgun (WGS) entry which is preliminary data.</text>
</comment>
<name>A0A2A2PFG9_9PSED</name>
<protein>
    <submittedName>
        <fullName evidence="1">Uncharacterized protein</fullName>
    </submittedName>
</protein>
<accession>A0A2A2PFG9</accession>
<organism evidence="1 2">
    <name type="scientific">Pseudomonas moraviensis</name>
    <dbReference type="NCBI Taxonomy" id="321662"/>
    <lineage>
        <taxon>Bacteria</taxon>
        <taxon>Pseudomonadati</taxon>
        <taxon>Pseudomonadota</taxon>
        <taxon>Gammaproteobacteria</taxon>
        <taxon>Pseudomonadales</taxon>
        <taxon>Pseudomonadaceae</taxon>
        <taxon>Pseudomonas</taxon>
    </lineage>
</organism>
<evidence type="ECO:0000313" key="2">
    <source>
        <dbReference type="Proteomes" id="UP000217830"/>
    </source>
</evidence>
<proteinExistence type="predicted"/>
<sequence>MVKAEFLGIFLKFSQLGGVVDEVVKFSLPVVLAILAWWLKLAREHSTVGRAIYSEIMALTEITRHRHFLQDLRLRAHLYRNDPSKPAEEYRISVADHYCRVYAGNIQNIGCLDAEQAALIVRFYQLADSVVRDVSEGGQLYQGTNDPCAYEENALLLEQAMQVAEDLKKLRERQSNELWYRRCWRAIT</sequence>
<dbReference type="AlphaFoldDB" id="A0A2A2PFG9"/>
<keyword evidence="2" id="KW-1185">Reference proteome</keyword>
<dbReference type="EMBL" id="NRST01000001">
    <property type="protein sequence ID" value="PAW54202.1"/>
    <property type="molecule type" value="Genomic_DNA"/>
</dbReference>
<dbReference type="Proteomes" id="UP000217830">
    <property type="component" value="Unassembled WGS sequence"/>
</dbReference>